<gene>
    <name evidence="1" type="ORF">NYF23_05145</name>
</gene>
<accession>A0ABY5TTY0</accession>
<dbReference type="EMBL" id="CP103416">
    <property type="protein sequence ID" value="UVW35996.1"/>
    <property type="molecule type" value="Genomic_DNA"/>
</dbReference>
<evidence type="ECO:0008006" key="3">
    <source>
        <dbReference type="Google" id="ProtNLM"/>
    </source>
</evidence>
<evidence type="ECO:0000313" key="1">
    <source>
        <dbReference type="EMBL" id="UVW35996.1"/>
    </source>
</evidence>
<name>A0ABY5TTY0_9GAMM</name>
<evidence type="ECO:0000313" key="2">
    <source>
        <dbReference type="Proteomes" id="UP001059934"/>
    </source>
</evidence>
<keyword evidence="2" id="KW-1185">Reference proteome</keyword>
<reference evidence="1" key="1">
    <citation type="submission" date="2022-08" db="EMBL/GenBank/DDBJ databases">
        <title>Catabolic pathway analysis in culturable SAR92 clade bacteria reveals their overlooked roles in DMSP degradation in coastal seas.</title>
        <authorList>
            <person name="He X."/>
            <person name="Zhang X."/>
            <person name="Zhang Y."/>
        </authorList>
    </citation>
    <scope>NUCLEOTIDE SEQUENCE</scope>
    <source>
        <strain evidence="1">H455</strain>
    </source>
</reference>
<sequence>MIKPPTTRHGFLLLLLAVLLAISTAAYWLARDARELDSSSDIDALTNVDSAALQQRINSKLFGEAITAPPGIGAEIHSTTDTSAMEKKLAGLTKNVTTQQLPSANALAVFYKLNKQRYRNPSTFWLEVISFTTAKHGGRVFERAEQELDTEQPPVGDLRDQHSAISTIELGNIYGQSFVDSLMEIELALLENSVESKIESTSLPCWHGPISSSLGAHLVCIKRVAWGDYPPLEEVENQLINDWRFSVSQEAFK</sequence>
<proteinExistence type="predicted"/>
<protein>
    <recommendedName>
        <fullName evidence="3">PpiC domain-containing protein</fullName>
    </recommendedName>
</protein>
<dbReference type="Proteomes" id="UP001059934">
    <property type="component" value="Chromosome"/>
</dbReference>
<organism evidence="1 2">
    <name type="scientific">SAR92 clade bacterium H455</name>
    <dbReference type="NCBI Taxonomy" id="2974818"/>
    <lineage>
        <taxon>Bacteria</taxon>
        <taxon>Pseudomonadati</taxon>
        <taxon>Pseudomonadota</taxon>
        <taxon>Gammaproteobacteria</taxon>
        <taxon>Cellvibrionales</taxon>
        <taxon>Porticoccaceae</taxon>
        <taxon>SAR92 clade</taxon>
    </lineage>
</organism>